<sequence length="62" mass="7388">MQLTKWKMLFRDRLNTKAEGVDMLRQINSNSMTKTNQKAKSKYLKKSGHNTLNKTTKRHDEY</sequence>
<feature type="region of interest" description="Disordered" evidence="1">
    <location>
        <begin position="30"/>
        <end position="62"/>
    </location>
</feature>
<proteinExistence type="predicted"/>
<organism evidence="2">
    <name type="scientific">Solanum chacoense</name>
    <name type="common">Chaco potato</name>
    <dbReference type="NCBI Taxonomy" id="4108"/>
    <lineage>
        <taxon>Eukaryota</taxon>
        <taxon>Viridiplantae</taxon>
        <taxon>Streptophyta</taxon>
        <taxon>Embryophyta</taxon>
        <taxon>Tracheophyta</taxon>
        <taxon>Spermatophyta</taxon>
        <taxon>Magnoliopsida</taxon>
        <taxon>eudicotyledons</taxon>
        <taxon>Gunneridae</taxon>
        <taxon>Pentapetalae</taxon>
        <taxon>asterids</taxon>
        <taxon>lamiids</taxon>
        <taxon>Solanales</taxon>
        <taxon>Solanaceae</taxon>
        <taxon>Solanoideae</taxon>
        <taxon>Solaneae</taxon>
        <taxon>Solanum</taxon>
    </lineage>
</organism>
<dbReference type="AlphaFoldDB" id="A0A0V0HN66"/>
<evidence type="ECO:0000256" key="1">
    <source>
        <dbReference type="SAM" id="MobiDB-lite"/>
    </source>
</evidence>
<feature type="compositionally biased region" description="Basic residues" evidence="1">
    <location>
        <begin position="37"/>
        <end position="48"/>
    </location>
</feature>
<evidence type="ECO:0000313" key="2">
    <source>
        <dbReference type="EMBL" id="JAP21775.1"/>
    </source>
</evidence>
<accession>A0A0V0HN66</accession>
<protein>
    <submittedName>
        <fullName evidence="2">Putative ovule protein</fullName>
    </submittedName>
</protein>
<name>A0A0V0HN66_SOLCH</name>
<reference evidence="2" key="1">
    <citation type="submission" date="2015-12" db="EMBL/GenBank/DDBJ databases">
        <title>Gene expression during late stages of embryo sac development: a critical building block for successful pollen-pistil interactions.</title>
        <authorList>
            <person name="Liu Y."/>
            <person name="Joly V."/>
            <person name="Sabar M."/>
            <person name="Matton D.P."/>
        </authorList>
    </citation>
    <scope>NUCLEOTIDE SEQUENCE</scope>
</reference>
<dbReference type="EMBL" id="GEDG01017320">
    <property type="protein sequence ID" value="JAP21775.1"/>
    <property type="molecule type" value="Transcribed_RNA"/>
</dbReference>